<dbReference type="PANTHER" id="PTHR43776">
    <property type="entry name" value="TRANSPORT ATP-BINDING PROTEIN"/>
    <property type="match status" value="1"/>
</dbReference>
<dbReference type="OrthoDB" id="9802264at2"/>
<comment type="subcellular location">
    <subcellularLocation>
        <location evidence="1">Cell inner membrane</location>
    </subcellularLocation>
</comment>
<dbReference type="AlphaFoldDB" id="A0A364JRM1"/>
<feature type="domain" description="ABC transporter" evidence="6">
    <location>
        <begin position="10"/>
        <end position="256"/>
    </location>
</feature>
<dbReference type="Proteomes" id="UP000249453">
    <property type="component" value="Unassembled WGS sequence"/>
</dbReference>
<dbReference type="SMART" id="SM00382">
    <property type="entry name" value="AAA"/>
    <property type="match status" value="2"/>
</dbReference>
<keyword evidence="4" id="KW-0547">Nucleotide-binding</keyword>
<dbReference type="InterPro" id="IPR003593">
    <property type="entry name" value="AAA+_ATPase"/>
</dbReference>
<dbReference type="PROSITE" id="PS00211">
    <property type="entry name" value="ABC_TRANSPORTER_1"/>
    <property type="match status" value="1"/>
</dbReference>
<sequence length="546" mass="58924">MDNPNKAPLLNIHGLQISSDEGLIVDGIDLTLQKGHVLGLIGESGAGKSTIGLAALGFARNGLQITGGSVALDGQNILSLSGKNRQRIRGSRIAYVAQSAAAAFNPAHKLIDQVTEASVWHGLMKRGEARSRAVELFTLLGLPDPQNFGERYPHQVSGGQLQRAMTAMALCTSPDLVVFDEPTTALDVTTQIEVLIAIKKAIATTGTAALYISHDLAVVAQIADEIMVLRHGKMVERGSVRKIFDAPQEDYTRQLVAVRQKEIEGRIETSASLLSIANISASYSPATPVLADITLDLAKGQTLAIVGESGSGKSTLARVVSGLLAPTAGNIHFDGAVLPANLERRSKETLRNIQMISQLPDLALNPRRTIAEIIGRPLQFYFGMPRDLRRNAVDELMELTGLPKSLLKRYPAELSGGQKQRVCIARALAARPKLLVCDEPTSALDPLVAEGILELLRRVQNETETSYLFITHDLAIVRAIADKIAVMHRGSVVRYGLKSDVLSPPYDDYTAKLLASVPQMKPGWLDDIMAQRADLTIADTDKDIKI</sequence>
<dbReference type="CDD" id="cd03257">
    <property type="entry name" value="ABC_NikE_OppD_transporters"/>
    <property type="match status" value="2"/>
</dbReference>
<evidence type="ECO:0000256" key="5">
    <source>
        <dbReference type="ARBA" id="ARBA00022840"/>
    </source>
</evidence>
<dbReference type="Pfam" id="PF00005">
    <property type="entry name" value="ABC_tran"/>
    <property type="match status" value="2"/>
</dbReference>
<organism evidence="7 8">
    <name type="scientific">Falsochrobactrum ovis</name>
    <dbReference type="NCBI Taxonomy" id="1293442"/>
    <lineage>
        <taxon>Bacteria</taxon>
        <taxon>Pseudomonadati</taxon>
        <taxon>Pseudomonadota</taxon>
        <taxon>Alphaproteobacteria</taxon>
        <taxon>Hyphomicrobiales</taxon>
        <taxon>Brucellaceae</taxon>
        <taxon>Falsochrobactrum</taxon>
    </lineage>
</organism>
<accession>A0A364JRM1</accession>
<dbReference type="InterPro" id="IPR027417">
    <property type="entry name" value="P-loop_NTPase"/>
</dbReference>
<dbReference type="GO" id="GO:0016887">
    <property type="term" value="F:ATP hydrolysis activity"/>
    <property type="evidence" value="ECO:0007669"/>
    <property type="project" value="InterPro"/>
</dbReference>
<dbReference type="GO" id="GO:0005886">
    <property type="term" value="C:plasma membrane"/>
    <property type="evidence" value="ECO:0007669"/>
    <property type="project" value="UniProtKB-SubCell"/>
</dbReference>
<keyword evidence="5 7" id="KW-0067">ATP-binding</keyword>
<dbReference type="Gene3D" id="3.40.50.300">
    <property type="entry name" value="P-loop containing nucleotide triphosphate hydrolases"/>
    <property type="match status" value="2"/>
</dbReference>
<comment type="caution">
    <text evidence="7">The sequence shown here is derived from an EMBL/GenBank/DDBJ whole genome shotgun (WGS) entry which is preliminary data.</text>
</comment>
<dbReference type="InterPro" id="IPR003439">
    <property type="entry name" value="ABC_transporter-like_ATP-bd"/>
</dbReference>
<keyword evidence="8" id="KW-1185">Reference proteome</keyword>
<dbReference type="EMBL" id="QLMK01000029">
    <property type="protein sequence ID" value="RAK24651.1"/>
    <property type="molecule type" value="Genomic_DNA"/>
</dbReference>
<evidence type="ECO:0000259" key="6">
    <source>
        <dbReference type="PROSITE" id="PS50893"/>
    </source>
</evidence>
<dbReference type="PROSITE" id="PS50893">
    <property type="entry name" value="ABC_TRANSPORTER_2"/>
    <property type="match status" value="2"/>
</dbReference>
<evidence type="ECO:0000256" key="2">
    <source>
        <dbReference type="ARBA" id="ARBA00005417"/>
    </source>
</evidence>
<proteinExistence type="inferred from homology"/>
<evidence type="ECO:0000256" key="1">
    <source>
        <dbReference type="ARBA" id="ARBA00004533"/>
    </source>
</evidence>
<evidence type="ECO:0000313" key="8">
    <source>
        <dbReference type="Proteomes" id="UP000249453"/>
    </source>
</evidence>
<reference evidence="7 8" key="1">
    <citation type="submission" date="2018-06" db="EMBL/GenBank/DDBJ databases">
        <title>Genomic Encyclopedia of Type Strains, Phase IV (KMG-IV): sequencing the most valuable type-strain genomes for metagenomic binning, comparative biology and taxonomic classification.</title>
        <authorList>
            <person name="Goeker M."/>
        </authorList>
    </citation>
    <scope>NUCLEOTIDE SEQUENCE [LARGE SCALE GENOMIC DNA]</scope>
    <source>
        <strain evidence="7 8">DSM 26720</strain>
    </source>
</reference>
<keyword evidence="3" id="KW-0813">Transport</keyword>
<evidence type="ECO:0000256" key="4">
    <source>
        <dbReference type="ARBA" id="ARBA00022741"/>
    </source>
</evidence>
<gene>
    <name evidence="7" type="ORF">C7374_1295</name>
</gene>
<dbReference type="RefSeq" id="WP_111576512.1">
    <property type="nucleotide sequence ID" value="NZ_JBHEEY010000029.1"/>
</dbReference>
<dbReference type="InterPro" id="IPR050319">
    <property type="entry name" value="ABC_transp_ATP-bind"/>
</dbReference>
<protein>
    <submittedName>
        <fullName evidence="7">Peptide/nickel transport system ATP-binding protein</fullName>
    </submittedName>
</protein>
<dbReference type="PANTHER" id="PTHR43776:SF8">
    <property type="entry name" value="ABC TRANSPORTER, ATP-BINDING PROTEIN"/>
    <property type="match status" value="1"/>
</dbReference>
<evidence type="ECO:0000313" key="7">
    <source>
        <dbReference type="EMBL" id="RAK24651.1"/>
    </source>
</evidence>
<evidence type="ECO:0000256" key="3">
    <source>
        <dbReference type="ARBA" id="ARBA00022448"/>
    </source>
</evidence>
<dbReference type="GO" id="GO:0005524">
    <property type="term" value="F:ATP binding"/>
    <property type="evidence" value="ECO:0007669"/>
    <property type="project" value="UniProtKB-KW"/>
</dbReference>
<dbReference type="InterPro" id="IPR017871">
    <property type="entry name" value="ABC_transporter-like_CS"/>
</dbReference>
<comment type="similarity">
    <text evidence="2">Belongs to the ABC transporter superfamily.</text>
</comment>
<name>A0A364JRM1_9HYPH</name>
<feature type="domain" description="ABC transporter" evidence="6">
    <location>
        <begin position="274"/>
        <end position="514"/>
    </location>
</feature>
<dbReference type="SUPFAM" id="SSF52540">
    <property type="entry name" value="P-loop containing nucleoside triphosphate hydrolases"/>
    <property type="match status" value="2"/>
</dbReference>
<dbReference type="GO" id="GO:0055085">
    <property type="term" value="P:transmembrane transport"/>
    <property type="evidence" value="ECO:0007669"/>
    <property type="project" value="UniProtKB-ARBA"/>
</dbReference>
<dbReference type="FunFam" id="3.40.50.300:FF:002585">
    <property type="entry name" value="Glutathione import ATP-binding protein GsiA"/>
    <property type="match status" value="1"/>
</dbReference>